<evidence type="ECO:0000256" key="7">
    <source>
        <dbReference type="ARBA" id="ARBA00022984"/>
    </source>
</evidence>
<keyword evidence="8 9" id="KW-0961">Cell wall biogenesis/degradation</keyword>
<dbReference type="SUPFAM" id="SSF141523">
    <property type="entry name" value="L,D-transpeptidase catalytic domain-like"/>
    <property type="match status" value="1"/>
</dbReference>
<evidence type="ECO:0000256" key="4">
    <source>
        <dbReference type="ARBA" id="ARBA00022679"/>
    </source>
</evidence>
<dbReference type="InterPro" id="IPR036779">
    <property type="entry name" value="LysM_dom_sf"/>
</dbReference>
<proteinExistence type="inferred from homology"/>
<gene>
    <name evidence="12" type="ORF">P5G62_004575</name>
</gene>
<evidence type="ECO:0000256" key="6">
    <source>
        <dbReference type="ARBA" id="ARBA00022960"/>
    </source>
</evidence>
<dbReference type="SUPFAM" id="SSF54106">
    <property type="entry name" value="LysM domain"/>
    <property type="match status" value="1"/>
</dbReference>
<evidence type="ECO:0000313" key="13">
    <source>
        <dbReference type="Proteomes" id="UP001241748"/>
    </source>
</evidence>
<dbReference type="CDD" id="cd00118">
    <property type="entry name" value="LysM"/>
    <property type="match status" value="1"/>
</dbReference>
<keyword evidence="4" id="KW-0808">Transferase</keyword>
<keyword evidence="5" id="KW-0378">Hydrolase</keyword>
<name>A0ABV4YPF1_9BACI</name>
<accession>A0ABV4YPF1</accession>
<dbReference type="Pfam" id="PF03734">
    <property type="entry name" value="YkuD"/>
    <property type="match status" value="1"/>
</dbReference>
<comment type="similarity">
    <text evidence="2">Belongs to the YkuD family.</text>
</comment>
<dbReference type="PANTHER" id="PTHR30582">
    <property type="entry name" value="L,D-TRANSPEPTIDASE"/>
    <property type="match status" value="1"/>
</dbReference>
<keyword evidence="7 9" id="KW-0573">Peptidoglycan synthesis</keyword>
<dbReference type="Pfam" id="PF01476">
    <property type="entry name" value="LysM"/>
    <property type="match status" value="1"/>
</dbReference>
<dbReference type="InterPro" id="IPR005490">
    <property type="entry name" value="LD_TPept_cat_dom"/>
</dbReference>
<evidence type="ECO:0000256" key="8">
    <source>
        <dbReference type="ARBA" id="ARBA00023316"/>
    </source>
</evidence>
<dbReference type="InterPro" id="IPR018392">
    <property type="entry name" value="LysM"/>
</dbReference>
<dbReference type="RefSeq" id="WP_306073778.1">
    <property type="nucleotide sequence ID" value="NZ_JAROBZ020000001.1"/>
</dbReference>
<dbReference type="PANTHER" id="PTHR30582:SF24">
    <property type="entry name" value="L,D-TRANSPEPTIDASE ERFK_SRFK-RELATED"/>
    <property type="match status" value="1"/>
</dbReference>
<evidence type="ECO:0000259" key="10">
    <source>
        <dbReference type="PROSITE" id="PS51782"/>
    </source>
</evidence>
<evidence type="ECO:0000256" key="9">
    <source>
        <dbReference type="PROSITE-ProRule" id="PRU01373"/>
    </source>
</evidence>
<comment type="pathway">
    <text evidence="1 9">Cell wall biogenesis; peptidoglycan biosynthesis.</text>
</comment>
<evidence type="ECO:0000259" key="11">
    <source>
        <dbReference type="PROSITE" id="PS52029"/>
    </source>
</evidence>
<keyword evidence="6 9" id="KW-0133">Cell shape</keyword>
<dbReference type="InterPro" id="IPR038063">
    <property type="entry name" value="Transpep_catalytic_dom"/>
</dbReference>
<sequence length="164" mass="18181">MIHIVKRGDTLYQISLDYRVNLASLYAANPRVNYQQLYVGQKIQIPGLPDPNTIPYSIQISIAKRRLSLFRNGKLEKIYPIAVGKMLTGTPTGDFVIVNRQVNPGGPFGVLWLSLSKQGYGIHGTNDPSSIGKSVSHGCVRMHNRDVLQLAEKVPNGTRVIIRT</sequence>
<feature type="domain" description="LysM" evidence="10">
    <location>
        <begin position="1"/>
        <end position="45"/>
    </location>
</feature>
<dbReference type="Gene3D" id="3.10.350.10">
    <property type="entry name" value="LysM domain"/>
    <property type="match status" value="1"/>
</dbReference>
<comment type="caution">
    <text evidence="12">The sequence shown here is derived from an EMBL/GenBank/DDBJ whole genome shotgun (WGS) entry which is preliminary data.</text>
</comment>
<feature type="active site" description="Nucleophile" evidence="9">
    <location>
        <position position="139"/>
    </location>
</feature>
<dbReference type="PROSITE" id="PS52029">
    <property type="entry name" value="LD_TPASE"/>
    <property type="match status" value="1"/>
</dbReference>
<evidence type="ECO:0000256" key="1">
    <source>
        <dbReference type="ARBA" id="ARBA00004752"/>
    </source>
</evidence>
<evidence type="ECO:0000256" key="2">
    <source>
        <dbReference type="ARBA" id="ARBA00005992"/>
    </source>
</evidence>
<keyword evidence="3" id="KW-0328">Glycosyltransferase</keyword>
<dbReference type="PROSITE" id="PS51782">
    <property type="entry name" value="LYSM"/>
    <property type="match status" value="1"/>
</dbReference>
<dbReference type="CDD" id="cd16913">
    <property type="entry name" value="YkuD_like"/>
    <property type="match status" value="1"/>
</dbReference>
<protein>
    <submittedName>
        <fullName evidence="12">L,D-transpeptidase family protein</fullName>
    </submittedName>
</protein>
<evidence type="ECO:0000256" key="5">
    <source>
        <dbReference type="ARBA" id="ARBA00022801"/>
    </source>
</evidence>
<evidence type="ECO:0000256" key="3">
    <source>
        <dbReference type="ARBA" id="ARBA00022676"/>
    </source>
</evidence>
<reference evidence="12 13" key="1">
    <citation type="submission" date="2024-05" db="EMBL/GenBank/DDBJ databases">
        <authorList>
            <person name="Venkateswaran K."/>
        </authorList>
    </citation>
    <scope>NUCLEOTIDE SEQUENCE [LARGE SCALE GENOMIC DNA]</scope>
    <source>
        <strain evidence="12 13">179-C4-2-HS</strain>
    </source>
</reference>
<dbReference type="SMART" id="SM00257">
    <property type="entry name" value="LysM"/>
    <property type="match status" value="1"/>
</dbReference>
<evidence type="ECO:0000313" key="12">
    <source>
        <dbReference type="EMBL" id="MFB3166421.1"/>
    </source>
</evidence>
<feature type="active site" description="Proton donor/acceptor" evidence="9">
    <location>
        <position position="123"/>
    </location>
</feature>
<dbReference type="Gene3D" id="2.40.440.10">
    <property type="entry name" value="L,D-transpeptidase catalytic domain-like"/>
    <property type="match status" value="1"/>
</dbReference>
<dbReference type="EMBL" id="JAROBZ020000001">
    <property type="protein sequence ID" value="MFB3166421.1"/>
    <property type="molecule type" value="Genomic_DNA"/>
</dbReference>
<dbReference type="InterPro" id="IPR050979">
    <property type="entry name" value="LD-transpeptidase"/>
</dbReference>
<feature type="domain" description="L,D-TPase catalytic" evidence="11">
    <location>
        <begin position="56"/>
        <end position="163"/>
    </location>
</feature>
<keyword evidence="13" id="KW-1185">Reference proteome</keyword>
<dbReference type="Proteomes" id="UP001241748">
    <property type="component" value="Unassembled WGS sequence"/>
</dbReference>
<organism evidence="12 13">
    <name type="scientific">Neobacillus driksii</name>
    <dbReference type="NCBI Taxonomy" id="3035913"/>
    <lineage>
        <taxon>Bacteria</taxon>
        <taxon>Bacillati</taxon>
        <taxon>Bacillota</taxon>
        <taxon>Bacilli</taxon>
        <taxon>Bacillales</taxon>
        <taxon>Bacillaceae</taxon>
        <taxon>Neobacillus</taxon>
    </lineage>
</organism>